<dbReference type="Gene3D" id="3.40.50.10350">
    <property type="entry name" value="Glycerate kinase, domain 1"/>
    <property type="match status" value="1"/>
</dbReference>
<organism evidence="5 6">
    <name type="scientific">Lysinibacillus macroides</name>
    <dbReference type="NCBI Taxonomy" id="33935"/>
    <lineage>
        <taxon>Bacteria</taxon>
        <taxon>Bacillati</taxon>
        <taxon>Bacillota</taxon>
        <taxon>Bacilli</taxon>
        <taxon>Bacillales</taxon>
        <taxon>Bacillaceae</taxon>
        <taxon>Lysinibacillus</taxon>
    </lineage>
</organism>
<dbReference type="PANTHER" id="PTHR21599:SF0">
    <property type="entry name" value="GLYCERATE KINASE"/>
    <property type="match status" value="1"/>
</dbReference>
<evidence type="ECO:0000256" key="2">
    <source>
        <dbReference type="ARBA" id="ARBA00022679"/>
    </source>
</evidence>
<dbReference type="InterPro" id="IPR036129">
    <property type="entry name" value="Glycerate_kinase_sf"/>
</dbReference>
<evidence type="ECO:0000256" key="3">
    <source>
        <dbReference type="ARBA" id="ARBA00022777"/>
    </source>
</evidence>
<evidence type="ECO:0000256" key="1">
    <source>
        <dbReference type="ARBA" id="ARBA00006284"/>
    </source>
</evidence>
<dbReference type="PANTHER" id="PTHR21599">
    <property type="entry name" value="GLYCERATE KINASE"/>
    <property type="match status" value="1"/>
</dbReference>
<keyword evidence="3 4" id="KW-0418">Kinase</keyword>
<proteinExistence type="inferred from homology"/>
<dbReference type="STRING" id="33935.ADM90_02175"/>
<dbReference type="RefSeq" id="WP_053993428.1">
    <property type="nucleotide sequence ID" value="NZ_CP065643.1"/>
</dbReference>
<dbReference type="InterPro" id="IPR018197">
    <property type="entry name" value="Glycerate_kinase_RE-like"/>
</dbReference>
<keyword evidence="6" id="KW-1185">Reference proteome</keyword>
<evidence type="ECO:0000313" key="6">
    <source>
        <dbReference type="Proteomes" id="UP000037977"/>
    </source>
</evidence>
<dbReference type="Proteomes" id="UP000037977">
    <property type="component" value="Unassembled WGS sequence"/>
</dbReference>
<dbReference type="EMBL" id="LGCI01000003">
    <property type="protein sequence ID" value="KOY83730.1"/>
    <property type="molecule type" value="Genomic_DNA"/>
</dbReference>
<dbReference type="SUPFAM" id="SSF110738">
    <property type="entry name" value="Glycerate kinase I"/>
    <property type="match status" value="1"/>
</dbReference>
<sequence>MKIVIAPDSFKGSISAYDAAIAIEKGVKKYLPSAATVIVPMADGGEGTMDALVAATNGVIYHAQVKNPLGSDITAAYGVLGDVQTCIIETASASGLYLIPEDKRDPLKTTTYGMGQLIKQALDQGYRHFIIGLGGSATNDAGVGMLQALGLQFLDCNGHEIGFGGGALNKITMIDNRKFDKRIAEATFIIASDVKNPFIGSNGASAIFGPQKGATPEMVELLDNNLQHLADLIEKHTGIRIHHSEGAGAAGGLGGAFQAFFPAEIRAGIDIVIDYSGFTKAVAGADLVITGEGQIDCQTAEGKTPMGVAQEAKKYNVPTIVLAGSIGEGIDVLYQYGIISIHSIVNGPTTLQKAVEQASDLLTNCAEQVVRTFFAYKV</sequence>
<gene>
    <name evidence="5" type="ORF">ADM90_02175</name>
</gene>
<name>A0A0M9DN27_9BACI</name>
<evidence type="ECO:0000313" key="5">
    <source>
        <dbReference type="EMBL" id="KOY83730.1"/>
    </source>
</evidence>
<dbReference type="Gene3D" id="3.90.1510.10">
    <property type="entry name" value="Glycerate kinase, domain 2"/>
    <property type="match status" value="1"/>
</dbReference>
<keyword evidence="2 4" id="KW-0808">Transferase</keyword>
<dbReference type="NCBIfam" id="TIGR00045">
    <property type="entry name" value="glycerate kinase"/>
    <property type="match status" value="1"/>
</dbReference>
<accession>A0A0M9DN27</accession>
<comment type="similarity">
    <text evidence="1 4">Belongs to the glycerate kinase type-1 family.</text>
</comment>
<dbReference type="Pfam" id="PF02595">
    <property type="entry name" value="Gly_kinase"/>
    <property type="match status" value="1"/>
</dbReference>
<dbReference type="InterPro" id="IPR018193">
    <property type="entry name" value="Glyc_kinase_flavodox-like_fold"/>
</dbReference>
<dbReference type="OrthoDB" id="9774290at2"/>
<dbReference type="InterPro" id="IPR004381">
    <property type="entry name" value="Glycerate_kinase"/>
</dbReference>
<reference evidence="5 6" key="1">
    <citation type="submission" date="2015-07" db="EMBL/GenBank/DDBJ databases">
        <title>Genome sequencing project for genomic taxonomy and phylogenomics of Bacillus-like bacteria.</title>
        <authorList>
            <person name="Liu B."/>
            <person name="Wang J."/>
            <person name="Zhu Y."/>
            <person name="Liu G."/>
            <person name="Chen Q."/>
            <person name="Chen Z."/>
            <person name="Che J."/>
            <person name="Ge C."/>
            <person name="Shi H."/>
            <person name="Pan Z."/>
            <person name="Liu X."/>
        </authorList>
    </citation>
    <scope>NUCLEOTIDE SEQUENCE [LARGE SCALE GENOMIC DNA]</scope>
    <source>
        <strain evidence="5 6">DSM 54</strain>
    </source>
</reference>
<comment type="caution">
    <text evidence="5">The sequence shown here is derived from an EMBL/GenBank/DDBJ whole genome shotgun (WGS) entry which is preliminary data.</text>
</comment>
<dbReference type="AlphaFoldDB" id="A0A0M9DN27"/>
<dbReference type="GO" id="GO:0008887">
    <property type="term" value="F:glycerate kinase activity"/>
    <property type="evidence" value="ECO:0007669"/>
    <property type="project" value="UniProtKB-UniRule"/>
</dbReference>
<dbReference type="PIRSF" id="PIRSF006078">
    <property type="entry name" value="GlxK"/>
    <property type="match status" value="1"/>
</dbReference>
<protein>
    <submittedName>
        <fullName evidence="5">Glycerate kinase</fullName>
    </submittedName>
</protein>
<dbReference type="GO" id="GO:0031388">
    <property type="term" value="P:organic acid phosphorylation"/>
    <property type="evidence" value="ECO:0007669"/>
    <property type="project" value="UniProtKB-UniRule"/>
</dbReference>
<evidence type="ECO:0000256" key="4">
    <source>
        <dbReference type="PIRNR" id="PIRNR006078"/>
    </source>
</evidence>
<dbReference type="PATRIC" id="fig|33935.3.peg.4622"/>